<evidence type="ECO:0000259" key="18">
    <source>
        <dbReference type="Pfam" id="PF02852"/>
    </source>
</evidence>
<dbReference type="InterPro" id="IPR023753">
    <property type="entry name" value="FAD/NAD-binding_dom"/>
</dbReference>
<evidence type="ECO:0000313" key="20">
    <source>
        <dbReference type="EMBL" id="TEB36264.1"/>
    </source>
</evidence>
<evidence type="ECO:0000256" key="13">
    <source>
        <dbReference type="PIRSR" id="PIRSR000350-2"/>
    </source>
</evidence>
<dbReference type="GO" id="GO:0034599">
    <property type="term" value="P:cellular response to oxidative stress"/>
    <property type="evidence" value="ECO:0007669"/>
    <property type="project" value="TreeGrafter"/>
</dbReference>
<comment type="similarity">
    <text evidence="2 16">Belongs to the class-I pyridine nucleotide-disulfide oxidoreductase family.</text>
</comment>
<dbReference type="GO" id="GO:0050660">
    <property type="term" value="F:flavin adenine dinucleotide binding"/>
    <property type="evidence" value="ECO:0007669"/>
    <property type="project" value="InterPro"/>
</dbReference>
<dbReference type="PANTHER" id="PTHR42737">
    <property type="entry name" value="GLUTATHIONE REDUCTASE"/>
    <property type="match status" value="1"/>
</dbReference>
<comment type="subcellular location">
    <subcellularLocation>
        <location evidence="1 17">Cytoplasm</location>
    </subcellularLocation>
</comment>
<dbReference type="PIRSF" id="PIRSF000350">
    <property type="entry name" value="Mercury_reductase_MerA"/>
    <property type="match status" value="1"/>
</dbReference>
<gene>
    <name evidence="20" type="ORF">FA13DRAFT_1752877</name>
</gene>
<feature type="binding site" evidence="14">
    <location>
        <position position="60"/>
    </location>
    <ligand>
        <name>FAD</name>
        <dbReference type="ChEBI" id="CHEBI:57692"/>
    </ligand>
</feature>
<dbReference type="Proteomes" id="UP000298030">
    <property type="component" value="Unassembled WGS sequence"/>
</dbReference>
<dbReference type="NCBIfam" id="NF004776">
    <property type="entry name" value="PRK06116.1"/>
    <property type="match status" value="1"/>
</dbReference>
<sequence length="466" mass="50486">MPPIFNGPTSEKYDYIVIGGGSGGSGTARRAASYGKKVAIIEATAAPGGTCVNVGCVPKKIMWNAADLQDRFRHHASGYKFSDVGNPTFDWKAFKPQRDAYIHRLNKIYETNWAKEGIEYHHGYGKLTSNNTVEVTRPDGQGTYTLTGEHIVIAVGGTPTIPSDEDIPGASLGIDSDGFFDLAEQPKRVAVIGAGYIAVELAGVFNALGTETHLIIRGDTVLRTFDPTLQETLTPWMEHTGVKIHKGSHVTRVDGAKGQTLTVNTDKGEKIEVDTVLWAIGRHPLTKGLGLESAGVETDVKGDITVDKYQNTNVKNIYAIGDVQGKWLLTPVAIAAGRRLANRLFGPESLKDDHLDYDNISTVVFSHPPIGTVGLTEPQARKKYGDDAIKIYRSSFKSLYFSQVAEEHKEPTVYKLIVVGIHLIGQGSDEAMQGFGVAVKMGATKKDLDDTVAIHPTSAEELVTLR</sequence>
<evidence type="ECO:0000256" key="15">
    <source>
        <dbReference type="PIRSR" id="PIRSR000350-4"/>
    </source>
</evidence>
<accession>A0A4Y7TQP4</accession>
<evidence type="ECO:0000313" key="21">
    <source>
        <dbReference type="Proteomes" id="UP000298030"/>
    </source>
</evidence>
<dbReference type="NCBIfam" id="TIGR01421">
    <property type="entry name" value="gluta_reduc_1"/>
    <property type="match status" value="1"/>
</dbReference>
<evidence type="ECO:0000256" key="14">
    <source>
        <dbReference type="PIRSR" id="PIRSR000350-3"/>
    </source>
</evidence>
<keyword evidence="8 17" id="KW-0521">NADP</keyword>
<evidence type="ECO:0000256" key="7">
    <source>
        <dbReference type="ARBA" id="ARBA00022827"/>
    </source>
</evidence>
<keyword evidence="9 16" id="KW-0560">Oxidoreductase</keyword>
<evidence type="ECO:0000256" key="6">
    <source>
        <dbReference type="ARBA" id="ARBA00022630"/>
    </source>
</evidence>
<dbReference type="FunFam" id="3.50.50.60:FF:000141">
    <property type="entry name" value="Glutathione reductase"/>
    <property type="match status" value="1"/>
</dbReference>
<keyword evidence="7 14" id="KW-0274">FAD</keyword>
<evidence type="ECO:0000256" key="11">
    <source>
        <dbReference type="ARBA" id="ARBA00023284"/>
    </source>
</evidence>
<evidence type="ECO:0000256" key="2">
    <source>
        <dbReference type="ARBA" id="ARBA00007532"/>
    </source>
</evidence>
<feature type="domain" description="Pyridine nucleotide-disulphide oxidoreductase dimerisation" evidence="18">
    <location>
        <begin position="360"/>
        <end position="465"/>
    </location>
</feature>
<feature type="disulfide bond" description="Redox-active" evidence="15">
    <location>
        <begin position="51"/>
        <end position="56"/>
    </location>
</feature>
<dbReference type="EMBL" id="QPFP01000006">
    <property type="protein sequence ID" value="TEB36264.1"/>
    <property type="molecule type" value="Genomic_DNA"/>
</dbReference>
<evidence type="ECO:0000256" key="3">
    <source>
        <dbReference type="ARBA" id="ARBA00012607"/>
    </source>
</evidence>
<dbReference type="SUPFAM" id="SSF55424">
    <property type="entry name" value="FAD/NAD-linked reductases, dimerisation (C-terminal) domain"/>
    <property type="match status" value="1"/>
</dbReference>
<dbReference type="InterPro" id="IPR004099">
    <property type="entry name" value="Pyr_nucl-diS_OxRdtase_dimer"/>
</dbReference>
<dbReference type="STRING" id="71717.A0A4Y7TQP4"/>
<keyword evidence="14" id="KW-0520">NAD</keyword>
<dbReference type="InterPro" id="IPR001100">
    <property type="entry name" value="Pyr_nuc-diS_OxRdtase"/>
</dbReference>
<dbReference type="GO" id="GO:0005739">
    <property type="term" value="C:mitochondrion"/>
    <property type="evidence" value="ECO:0007669"/>
    <property type="project" value="TreeGrafter"/>
</dbReference>
<dbReference type="GO" id="GO:0050661">
    <property type="term" value="F:NADP binding"/>
    <property type="evidence" value="ECO:0007669"/>
    <property type="project" value="InterPro"/>
</dbReference>
<feature type="binding site" evidence="14">
    <location>
        <position position="281"/>
    </location>
    <ligand>
        <name>NAD(+)</name>
        <dbReference type="ChEBI" id="CHEBI:57540"/>
    </ligand>
</feature>
<comment type="catalytic activity">
    <reaction evidence="17">
        <text>2 glutathione + NADP(+) = glutathione disulfide + NADPH + H(+)</text>
        <dbReference type="Rhea" id="RHEA:11740"/>
        <dbReference type="ChEBI" id="CHEBI:15378"/>
        <dbReference type="ChEBI" id="CHEBI:57783"/>
        <dbReference type="ChEBI" id="CHEBI:57925"/>
        <dbReference type="ChEBI" id="CHEBI:58297"/>
        <dbReference type="ChEBI" id="CHEBI:58349"/>
        <dbReference type="EC" id="1.8.1.7"/>
    </reaction>
</comment>
<evidence type="ECO:0000256" key="1">
    <source>
        <dbReference type="ARBA" id="ARBA00004496"/>
    </source>
</evidence>
<keyword evidence="10" id="KW-1015">Disulfide bond</keyword>
<feature type="binding site" evidence="14">
    <location>
        <position position="125"/>
    </location>
    <ligand>
        <name>FAD</name>
        <dbReference type="ChEBI" id="CHEBI:57692"/>
    </ligand>
</feature>
<reference evidence="20 21" key="1">
    <citation type="journal article" date="2019" name="Nat. Ecol. Evol.">
        <title>Megaphylogeny resolves global patterns of mushroom evolution.</title>
        <authorList>
            <person name="Varga T."/>
            <person name="Krizsan K."/>
            <person name="Foldi C."/>
            <person name="Dima B."/>
            <person name="Sanchez-Garcia M."/>
            <person name="Sanchez-Ramirez S."/>
            <person name="Szollosi G.J."/>
            <person name="Szarkandi J.G."/>
            <person name="Papp V."/>
            <person name="Albert L."/>
            <person name="Andreopoulos W."/>
            <person name="Angelini C."/>
            <person name="Antonin V."/>
            <person name="Barry K.W."/>
            <person name="Bougher N.L."/>
            <person name="Buchanan P."/>
            <person name="Buyck B."/>
            <person name="Bense V."/>
            <person name="Catcheside P."/>
            <person name="Chovatia M."/>
            <person name="Cooper J."/>
            <person name="Damon W."/>
            <person name="Desjardin D."/>
            <person name="Finy P."/>
            <person name="Geml J."/>
            <person name="Haridas S."/>
            <person name="Hughes K."/>
            <person name="Justo A."/>
            <person name="Karasinski D."/>
            <person name="Kautmanova I."/>
            <person name="Kiss B."/>
            <person name="Kocsube S."/>
            <person name="Kotiranta H."/>
            <person name="LaButti K.M."/>
            <person name="Lechner B.E."/>
            <person name="Liimatainen K."/>
            <person name="Lipzen A."/>
            <person name="Lukacs Z."/>
            <person name="Mihaltcheva S."/>
            <person name="Morgado L.N."/>
            <person name="Niskanen T."/>
            <person name="Noordeloos M.E."/>
            <person name="Ohm R.A."/>
            <person name="Ortiz-Santana B."/>
            <person name="Ovrebo C."/>
            <person name="Racz N."/>
            <person name="Riley R."/>
            <person name="Savchenko A."/>
            <person name="Shiryaev A."/>
            <person name="Soop K."/>
            <person name="Spirin V."/>
            <person name="Szebenyi C."/>
            <person name="Tomsovsky M."/>
            <person name="Tulloss R.E."/>
            <person name="Uehling J."/>
            <person name="Grigoriev I.V."/>
            <person name="Vagvolgyi C."/>
            <person name="Papp T."/>
            <person name="Martin F.M."/>
            <person name="Miettinen O."/>
            <person name="Hibbett D.S."/>
            <person name="Nagy L.G."/>
        </authorList>
    </citation>
    <scope>NUCLEOTIDE SEQUENCE [LARGE SCALE GENOMIC DNA]</scope>
    <source>
        <strain evidence="20 21">FP101781</strain>
    </source>
</reference>
<feature type="binding site" evidence="14">
    <location>
        <begin position="193"/>
        <end position="200"/>
    </location>
    <ligand>
        <name>NAD(+)</name>
        <dbReference type="ChEBI" id="CHEBI:57540"/>
    </ligand>
</feature>
<dbReference type="InterPro" id="IPR046952">
    <property type="entry name" value="GSHR/TRXR-like"/>
</dbReference>
<comment type="caution">
    <text evidence="20">The sequence shown here is derived from an EMBL/GenBank/DDBJ whole genome shotgun (WGS) entry which is preliminary data.</text>
</comment>
<dbReference type="Gene3D" id="3.50.50.60">
    <property type="entry name" value="FAD/NAD(P)-binding domain"/>
    <property type="match status" value="1"/>
</dbReference>
<evidence type="ECO:0000256" key="10">
    <source>
        <dbReference type="ARBA" id="ARBA00023157"/>
    </source>
</evidence>
<keyword evidence="5 17" id="KW-0963">Cytoplasm</keyword>
<name>A0A4Y7TQP4_COPMI</name>
<comment type="cofactor">
    <cofactor evidence="14">
        <name>FAD</name>
        <dbReference type="ChEBI" id="CHEBI:57692"/>
    </cofactor>
    <text evidence="14">Binds 1 FAD per subunit.</text>
</comment>
<proteinExistence type="inferred from homology"/>
<evidence type="ECO:0000259" key="19">
    <source>
        <dbReference type="Pfam" id="PF07992"/>
    </source>
</evidence>
<dbReference type="InterPro" id="IPR016156">
    <property type="entry name" value="FAD/NAD-linked_Rdtase_dimer_sf"/>
</dbReference>
<feature type="domain" description="FAD/NAD(P)-binding" evidence="19">
    <location>
        <begin position="13"/>
        <end position="337"/>
    </location>
</feature>
<keyword evidence="6 16" id="KW-0285">Flavoprotein</keyword>
<dbReference type="EC" id="1.8.1.7" evidence="3 17"/>
<dbReference type="GO" id="GO:0006749">
    <property type="term" value="P:glutathione metabolic process"/>
    <property type="evidence" value="ECO:0007669"/>
    <property type="project" value="InterPro"/>
</dbReference>
<dbReference type="GO" id="GO:0005829">
    <property type="term" value="C:cytosol"/>
    <property type="evidence" value="ECO:0007669"/>
    <property type="project" value="TreeGrafter"/>
</dbReference>
<dbReference type="Pfam" id="PF02852">
    <property type="entry name" value="Pyr_redox_dim"/>
    <property type="match status" value="1"/>
</dbReference>
<keyword evidence="21" id="KW-1185">Reference proteome</keyword>
<dbReference type="InterPro" id="IPR036188">
    <property type="entry name" value="FAD/NAD-bd_sf"/>
</dbReference>
<evidence type="ECO:0000256" key="9">
    <source>
        <dbReference type="ARBA" id="ARBA00023002"/>
    </source>
</evidence>
<evidence type="ECO:0000256" key="4">
    <source>
        <dbReference type="ARBA" id="ARBA00017111"/>
    </source>
</evidence>
<evidence type="ECO:0000256" key="16">
    <source>
        <dbReference type="RuleBase" id="RU003691"/>
    </source>
</evidence>
<comment type="function">
    <text evidence="12 17">Catalyzes the reduction of glutathione disulfide (GSSG) to reduced glutathione (GSH). Constitutes the major mechanism to maintain a high GSH:GSSG ratio in the cytosol.</text>
</comment>
<dbReference type="PANTHER" id="PTHR42737:SF2">
    <property type="entry name" value="GLUTATHIONE REDUCTASE"/>
    <property type="match status" value="1"/>
</dbReference>
<dbReference type="PROSITE" id="PS00076">
    <property type="entry name" value="PYRIDINE_REDOX_1"/>
    <property type="match status" value="1"/>
</dbReference>
<dbReference type="OrthoDB" id="5956163at2759"/>
<keyword evidence="11 16" id="KW-0676">Redox-active center</keyword>
<dbReference type="PRINTS" id="PR00368">
    <property type="entry name" value="FADPNR"/>
</dbReference>
<dbReference type="GO" id="GO:0045454">
    <property type="term" value="P:cell redox homeostasis"/>
    <property type="evidence" value="ECO:0007669"/>
    <property type="project" value="InterPro"/>
</dbReference>
<dbReference type="Pfam" id="PF07992">
    <property type="entry name" value="Pyr_redox_2"/>
    <property type="match status" value="1"/>
</dbReference>
<dbReference type="InterPro" id="IPR006322">
    <property type="entry name" value="Glutathione_Rdtase_euk/bac"/>
</dbReference>
<dbReference type="AlphaFoldDB" id="A0A4Y7TQP4"/>
<evidence type="ECO:0000256" key="5">
    <source>
        <dbReference type="ARBA" id="ARBA00022490"/>
    </source>
</evidence>
<dbReference type="GO" id="GO:0004362">
    <property type="term" value="F:glutathione-disulfide reductase (NADPH) activity"/>
    <property type="evidence" value="ECO:0007669"/>
    <property type="project" value="UniProtKB-EC"/>
</dbReference>
<evidence type="ECO:0000256" key="12">
    <source>
        <dbReference type="ARBA" id="ARBA00056905"/>
    </source>
</evidence>
<evidence type="ECO:0000256" key="17">
    <source>
        <dbReference type="RuleBase" id="RU365016"/>
    </source>
</evidence>
<feature type="active site" description="Proton acceptor" evidence="13">
    <location>
        <position position="455"/>
    </location>
</feature>
<organism evidence="20 21">
    <name type="scientific">Coprinellus micaceus</name>
    <name type="common">Glistening ink-cap mushroom</name>
    <name type="synonym">Coprinus micaceus</name>
    <dbReference type="NCBI Taxonomy" id="71717"/>
    <lineage>
        <taxon>Eukaryota</taxon>
        <taxon>Fungi</taxon>
        <taxon>Dikarya</taxon>
        <taxon>Basidiomycota</taxon>
        <taxon>Agaricomycotina</taxon>
        <taxon>Agaricomycetes</taxon>
        <taxon>Agaricomycetidae</taxon>
        <taxon>Agaricales</taxon>
        <taxon>Agaricineae</taxon>
        <taxon>Psathyrellaceae</taxon>
        <taxon>Coprinellus</taxon>
    </lineage>
</organism>
<protein>
    <recommendedName>
        <fullName evidence="4 17">Glutathione reductase</fullName>
        <ecNumber evidence="3 17">1.8.1.7</ecNumber>
    </recommendedName>
</protein>
<dbReference type="PRINTS" id="PR00411">
    <property type="entry name" value="PNDRDTASEI"/>
</dbReference>
<dbReference type="SUPFAM" id="SSF51905">
    <property type="entry name" value="FAD/NAD(P)-binding domain"/>
    <property type="match status" value="1"/>
</dbReference>
<keyword evidence="14" id="KW-0547">Nucleotide-binding</keyword>
<evidence type="ECO:0000256" key="8">
    <source>
        <dbReference type="ARBA" id="ARBA00022857"/>
    </source>
</evidence>
<dbReference type="InterPro" id="IPR012999">
    <property type="entry name" value="Pyr_OxRdtase_I_AS"/>
</dbReference>
<feature type="binding site" evidence="14">
    <location>
        <position position="322"/>
    </location>
    <ligand>
        <name>FAD</name>
        <dbReference type="ChEBI" id="CHEBI:57692"/>
    </ligand>
</feature>